<dbReference type="InterPro" id="IPR011009">
    <property type="entry name" value="Kinase-like_dom_sf"/>
</dbReference>
<dbReference type="Pfam" id="PF17667">
    <property type="entry name" value="Pkinase_fungal"/>
    <property type="match status" value="2"/>
</dbReference>
<dbReference type="AlphaFoldDB" id="A0A8H5AZ28"/>
<feature type="signal peptide" evidence="2">
    <location>
        <begin position="1"/>
        <end position="21"/>
    </location>
</feature>
<dbReference type="InterPro" id="IPR040976">
    <property type="entry name" value="Pkinase_fungal"/>
</dbReference>
<protein>
    <recommendedName>
        <fullName evidence="3">Fungal-type protein kinase domain-containing protein</fullName>
    </recommendedName>
</protein>
<feature type="region of interest" description="Disordered" evidence="1">
    <location>
        <begin position="22"/>
        <end position="65"/>
    </location>
</feature>
<feature type="compositionally biased region" description="Basic and acidic residues" evidence="1">
    <location>
        <begin position="254"/>
        <end position="273"/>
    </location>
</feature>
<accession>A0A8H5AZ28</accession>
<dbReference type="SUPFAM" id="SSF56112">
    <property type="entry name" value="Protein kinase-like (PK-like)"/>
    <property type="match status" value="1"/>
</dbReference>
<keyword evidence="2" id="KW-0732">Signal</keyword>
<gene>
    <name evidence="4" type="ORF">D9611_010167</name>
</gene>
<dbReference type="OrthoDB" id="5569250at2759"/>
<dbReference type="EMBL" id="JAACJK010000223">
    <property type="protein sequence ID" value="KAF5313656.1"/>
    <property type="molecule type" value="Genomic_DNA"/>
</dbReference>
<evidence type="ECO:0000256" key="1">
    <source>
        <dbReference type="SAM" id="MobiDB-lite"/>
    </source>
</evidence>
<evidence type="ECO:0000313" key="5">
    <source>
        <dbReference type="Proteomes" id="UP000541558"/>
    </source>
</evidence>
<feature type="region of interest" description="Disordered" evidence="1">
    <location>
        <begin position="207"/>
        <end position="273"/>
    </location>
</feature>
<feature type="domain" description="Fungal-type protein kinase" evidence="3">
    <location>
        <begin position="512"/>
        <end position="640"/>
    </location>
</feature>
<feature type="chain" id="PRO_5034271776" description="Fungal-type protein kinase domain-containing protein" evidence="2">
    <location>
        <begin position="22"/>
        <end position="762"/>
    </location>
</feature>
<dbReference type="PANTHER" id="PTHR38248">
    <property type="entry name" value="FUNK1 6"/>
    <property type="match status" value="1"/>
</dbReference>
<dbReference type="PANTHER" id="PTHR38248:SF2">
    <property type="entry name" value="FUNK1 11"/>
    <property type="match status" value="1"/>
</dbReference>
<evidence type="ECO:0000313" key="4">
    <source>
        <dbReference type="EMBL" id="KAF5313656.1"/>
    </source>
</evidence>
<evidence type="ECO:0000256" key="2">
    <source>
        <dbReference type="SAM" id="SignalP"/>
    </source>
</evidence>
<comment type="caution">
    <text evidence="4">The sequence shown here is derived from an EMBL/GenBank/DDBJ whole genome shotgun (WGS) entry which is preliminary data.</text>
</comment>
<feature type="compositionally biased region" description="Polar residues" evidence="1">
    <location>
        <begin position="218"/>
        <end position="229"/>
    </location>
</feature>
<dbReference type="Proteomes" id="UP000541558">
    <property type="component" value="Unassembled WGS sequence"/>
</dbReference>
<reference evidence="4 5" key="1">
    <citation type="journal article" date="2020" name="ISME J.">
        <title>Uncovering the hidden diversity of litter-decomposition mechanisms in mushroom-forming fungi.</title>
        <authorList>
            <person name="Floudas D."/>
            <person name="Bentzer J."/>
            <person name="Ahren D."/>
            <person name="Johansson T."/>
            <person name="Persson P."/>
            <person name="Tunlid A."/>
        </authorList>
    </citation>
    <scope>NUCLEOTIDE SEQUENCE [LARGE SCALE GENOMIC DNA]</scope>
    <source>
        <strain evidence="4 5">CBS 175.51</strain>
    </source>
</reference>
<proteinExistence type="predicted"/>
<keyword evidence="5" id="KW-1185">Reference proteome</keyword>
<feature type="domain" description="Fungal-type protein kinase" evidence="3">
    <location>
        <begin position="267"/>
        <end position="469"/>
    </location>
</feature>
<organism evidence="4 5">
    <name type="scientific">Ephemerocybe angulata</name>
    <dbReference type="NCBI Taxonomy" id="980116"/>
    <lineage>
        <taxon>Eukaryota</taxon>
        <taxon>Fungi</taxon>
        <taxon>Dikarya</taxon>
        <taxon>Basidiomycota</taxon>
        <taxon>Agaricomycotina</taxon>
        <taxon>Agaricomycetes</taxon>
        <taxon>Agaricomycetidae</taxon>
        <taxon>Agaricales</taxon>
        <taxon>Agaricineae</taxon>
        <taxon>Psathyrellaceae</taxon>
        <taxon>Ephemerocybe</taxon>
    </lineage>
</organism>
<sequence length="762" mass="86106">MNLSQLRFTSLLLTATMTSQLEPTDDHCSSSNGSDTSSSYYTTSRSGDMTHSSEDSYTDDGSSQSIDQHEVLRNEIDHCRYAQIDLVKFVQTVWGLDRSTCERILNLPLSLDASKIGDYKTNHKERLRRGIFAAFTESLLQDVQEHLQVPPKERVHGLWYAKRRPSRTRDSQTEPVLMGLWDPFPSKGRVPDWSVARHIIEMAPQVQPAVPLDEDQAKSSLSHQQTAPATTLLPLVSRASHDQGSDNSRSTQKRSRDASDDGSERDRKRRRLDEEYTDSHLQLASYAQDCLASTCRLWVTGLVIDGCKVSLTYFDRQLVATTSPFLFDKEPSKLALVLYAMGQCDRTKAGFDPHLRAWPSHTIEPITESMKRQLERPVESVIGSFIEFPAGTNDIPALPSSQPTLPSCFRVSGWILKPGALISRTTMIYKIQMLLEDKSLSRDDYALKLSWPPKSRTSEIDVLKELKKKLPTRLHAHLPDLQFATTFTAEDLCLPSLKLGLATLAPGPENHEPRVLRVLAMKYYHKLWTAGSIEGFKQTWLDCVECHHEAWKAGGILHQDLSENNLMVSRLGGKVSGLLNDWDLAVFVNTPEGKSTIHYRTGTPPFMAIELLDPLKFITYKPGHWYRHDLESFFYILVWAALHYNLKEGTRDKAVHPTLLPWISRDARRNALAKLTFGVPGDTVANWAFDSVKAEFEPLLKEWILPLRKLLRVARCSFEKAVGEYVPTDVYDYPTCGGILTFETFMATIGCPVRNWADGDLP</sequence>
<evidence type="ECO:0000259" key="3">
    <source>
        <dbReference type="Pfam" id="PF17667"/>
    </source>
</evidence>
<feature type="compositionally biased region" description="Low complexity" evidence="1">
    <location>
        <begin position="29"/>
        <end position="47"/>
    </location>
</feature>
<name>A0A8H5AZ28_9AGAR</name>
<dbReference type="Gene3D" id="1.10.510.10">
    <property type="entry name" value="Transferase(Phosphotransferase) domain 1"/>
    <property type="match status" value="1"/>
</dbReference>